<feature type="compositionally biased region" description="Basic and acidic residues" evidence="1">
    <location>
        <begin position="101"/>
        <end position="110"/>
    </location>
</feature>
<protein>
    <submittedName>
        <fullName evidence="2">Uncharacterized protein</fullName>
    </submittedName>
</protein>
<proteinExistence type="predicted"/>
<name>A0A5C6FVB0_9PLAN</name>
<evidence type="ECO:0000313" key="3">
    <source>
        <dbReference type="Proteomes" id="UP000316476"/>
    </source>
</evidence>
<dbReference type="Proteomes" id="UP000316476">
    <property type="component" value="Unassembled WGS sequence"/>
</dbReference>
<dbReference type="EMBL" id="SJPZ01000001">
    <property type="protein sequence ID" value="TWU65308.1"/>
    <property type="molecule type" value="Genomic_DNA"/>
</dbReference>
<evidence type="ECO:0000256" key="1">
    <source>
        <dbReference type="SAM" id="MobiDB-lite"/>
    </source>
</evidence>
<feature type="compositionally biased region" description="Polar residues" evidence="1">
    <location>
        <begin position="1"/>
        <end position="12"/>
    </location>
</feature>
<evidence type="ECO:0000313" key="2">
    <source>
        <dbReference type="EMBL" id="TWU65308.1"/>
    </source>
</evidence>
<sequence length="179" mass="19313">MGTGETVETSWHGSARGPGDQAILPDLAIQTCKRCFDSPQCMGREHARRSQPRRILGNATGKFWPADAIGPANSNSRPGNADHPCIKKARPSEPSMKKPRPASDEADIRCGKPGPFWPRQEPRSSSETCGQGRHVSMFSKTVRSEPEHLSIPLHFACDRAQPGAPPPSNSNRPATGRGG</sequence>
<feature type="region of interest" description="Disordered" evidence="1">
    <location>
        <begin position="1"/>
        <end position="22"/>
    </location>
</feature>
<comment type="caution">
    <text evidence="2">The sequence shown here is derived from an EMBL/GenBank/DDBJ whole genome shotgun (WGS) entry which is preliminary data.</text>
</comment>
<feature type="region of interest" description="Disordered" evidence="1">
    <location>
        <begin position="42"/>
        <end position="179"/>
    </location>
</feature>
<organism evidence="2 3">
    <name type="scientific">Crateriforma conspicua</name>
    <dbReference type="NCBI Taxonomy" id="2527996"/>
    <lineage>
        <taxon>Bacteria</taxon>
        <taxon>Pseudomonadati</taxon>
        <taxon>Planctomycetota</taxon>
        <taxon>Planctomycetia</taxon>
        <taxon>Planctomycetales</taxon>
        <taxon>Planctomycetaceae</taxon>
        <taxon>Crateriforma</taxon>
    </lineage>
</organism>
<dbReference type="AlphaFoldDB" id="A0A5C6FVB0"/>
<accession>A0A5C6FVB0</accession>
<gene>
    <name evidence="2" type="ORF">V7x_08540</name>
</gene>
<reference evidence="2 3" key="1">
    <citation type="submission" date="2019-02" db="EMBL/GenBank/DDBJ databases">
        <title>Deep-cultivation of Planctomycetes and their phenomic and genomic characterization uncovers novel biology.</title>
        <authorList>
            <person name="Wiegand S."/>
            <person name="Jogler M."/>
            <person name="Boedeker C."/>
            <person name="Pinto D."/>
            <person name="Vollmers J."/>
            <person name="Rivas-Marin E."/>
            <person name="Kohn T."/>
            <person name="Peeters S.H."/>
            <person name="Heuer A."/>
            <person name="Rast P."/>
            <person name="Oberbeckmann S."/>
            <person name="Bunk B."/>
            <person name="Jeske O."/>
            <person name="Meyerdierks A."/>
            <person name="Storesund J.E."/>
            <person name="Kallscheuer N."/>
            <person name="Luecker S."/>
            <person name="Lage O.M."/>
            <person name="Pohl T."/>
            <person name="Merkel B.J."/>
            <person name="Hornburger P."/>
            <person name="Mueller R.-W."/>
            <person name="Bruemmer F."/>
            <person name="Labrenz M."/>
            <person name="Spormann A.M."/>
            <person name="Op Den Camp H."/>
            <person name="Overmann J."/>
            <person name="Amann R."/>
            <person name="Jetten M.S.M."/>
            <person name="Mascher T."/>
            <person name="Medema M.H."/>
            <person name="Devos D.P."/>
            <person name="Kaster A.-K."/>
            <person name="Ovreas L."/>
            <person name="Rohde M."/>
            <person name="Galperin M.Y."/>
            <person name="Jogler C."/>
        </authorList>
    </citation>
    <scope>NUCLEOTIDE SEQUENCE [LARGE SCALE GENOMIC DNA]</scope>
    <source>
        <strain evidence="2 3">V7</strain>
    </source>
</reference>